<dbReference type="Gene3D" id="3.30.70.120">
    <property type="match status" value="1"/>
</dbReference>
<accession>A0ABT1S0L2</accession>
<keyword evidence="3 6" id="KW-0812">Transmembrane</keyword>
<feature type="transmembrane region" description="Helical" evidence="6">
    <location>
        <begin position="85"/>
        <end position="104"/>
    </location>
</feature>
<feature type="transmembrane region" description="Helical" evidence="6">
    <location>
        <begin position="110"/>
        <end position="132"/>
    </location>
</feature>
<name>A0ABT1S0L2_9FIRM</name>
<keyword evidence="2" id="KW-1003">Cell membrane</keyword>
<keyword evidence="10" id="KW-1185">Reference proteome</keyword>
<evidence type="ECO:0000256" key="5">
    <source>
        <dbReference type="ARBA" id="ARBA00023136"/>
    </source>
</evidence>
<keyword evidence="7" id="KW-0732">Signal</keyword>
<dbReference type="EMBL" id="JANFZH010000024">
    <property type="protein sequence ID" value="MCQ4840483.1"/>
    <property type="molecule type" value="Genomic_DNA"/>
</dbReference>
<dbReference type="CDD" id="cd16380">
    <property type="entry name" value="YitT_C"/>
    <property type="match status" value="1"/>
</dbReference>
<evidence type="ECO:0000259" key="8">
    <source>
        <dbReference type="Pfam" id="PF10035"/>
    </source>
</evidence>
<comment type="caution">
    <text evidence="9">The sequence shown here is derived from an EMBL/GenBank/DDBJ whole genome shotgun (WGS) entry which is preliminary data.</text>
</comment>
<dbReference type="InterPro" id="IPR019264">
    <property type="entry name" value="DUF2179"/>
</dbReference>
<dbReference type="PANTHER" id="PTHR33545:SF5">
    <property type="entry name" value="UPF0750 MEMBRANE PROTEIN YITT"/>
    <property type="match status" value="1"/>
</dbReference>
<dbReference type="PIRSF" id="PIRSF006483">
    <property type="entry name" value="Membrane_protein_YitT"/>
    <property type="match status" value="1"/>
</dbReference>
<comment type="subcellular location">
    <subcellularLocation>
        <location evidence="1">Cell membrane</location>
        <topology evidence="1">Multi-pass membrane protein</topology>
    </subcellularLocation>
</comment>
<feature type="chain" id="PRO_5047293491" evidence="7">
    <location>
        <begin position="26"/>
        <end position="311"/>
    </location>
</feature>
<keyword evidence="4 6" id="KW-1133">Transmembrane helix</keyword>
<protein>
    <submittedName>
        <fullName evidence="9">YitT family protein</fullName>
    </submittedName>
</protein>
<dbReference type="GeneID" id="90531898"/>
<evidence type="ECO:0000256" key="4">
    <source>
        <dbReference type="ARBA" id="ARBA00022989"/>
    </source>
</evidence>
<proteinExistence type="predicted"/>
<sequence>MKNGKKAKSLALDLLFMLAGSMVYAVSVNAFTAPNNIAPGGVTGIATMLNYLFATPIGLVVFLINVPIILWAVLEIGYKLVAKTIVAIVLSSVMIDLFSWFIPVYRGDPILVALLAGVCEGVGLSLTFIRGATTGGTDMIARLLGRRMPHLSMGKLMLAIDGLVVLASAFVFQGIDNAIYACIVIFVSTSIIDSILYGTDVGTGKLFFVMSPKVQEMGDRIMDELDRGVTYLDSKGGYSKTPGETLLCAVRRFEVYQIQAIIREVDRNAFVIVGDAGEIAGEGFNPVHSDDKPLKELLQGMKSKNDKKKET</sequence>
<reference evidence="9 10" key="1">
    <citation type="submission" date="2022-06" db="EMBL/GenBank/DDBJ databases">
        <title>Isolation of gut microbiota from human fecal samples.</title>
        <authorList>
            <person name="Pamer E.G."/>
            <person name="Barat B."/>
            <person name="Waligurski E."/>
            <person name="Medina S."/>
            <person name="Paddock L."/>
            <person name="Mostad J."/>
        </authorList>
    </citation>
    <scope>NUCLEOTIDE SEQUENCE [LARGE SCALE GENOMIC DNA]</scope>
    <source>
        <strain evidence="9 10">DFI.9.73</strain>
    </source>
</reference>
<dbReference type="InterPro" id="IPR003740">
    <property type="entry name" value="YitT"/>
</dbReference>
<dbReference type="InterPro" id="IPR051461">
    <property type="entry name" value="UPF0750_membrane"/>
</dbReference>
<gene>
    <name evidence="9" type="ORF">NE695_11225</name>
</gene>
<feature type="domain" description="DUF2179" evidence="8">
    <location>
        <begin position="227"/>
        <end position="281"/>
    </location>
</feature>
<evidence type="ECO:0000256" key="3">
    <source>
        <dbReference type="ARBA" id="ARBA00022692"/>
    </source>
</evidence>
<feature type="transmembrane region" description="Helical" evidence="6">
    <location>
        <begin position="178"/>
        <end position="198"/>
    </location>
</feature>
<evidence type="ECO:0000256" key="1">
    <source>
        <dbReference type="ARBA" id="ARBA00004651"/>
    </source>
</evidence>
<evidence type="ECO:0000256" key="7">
    <source>
        <dbReference type="SAM" id="SignalP"/>
    </source>
</evidence>
<feature type="transmembrane region" description="Helical" evidence="6">
    <location>
        <begin position="153"/>
        <end position="172"/>
    </location>
</feature>
<feature type="signal peptide" evidence="7">
    <location>
        <begin position="1"/>
        <end position="25"/>
    </location>
</feature>
<evidence type="ECO:0000313" key="10">
    <source>
        <dbReference type="Proteomes" id="UP001524473"/>
    </source>
</evidence>
<evidence type="ECO:0000256" key="6">
    <source>
        <dbReference type="SAM" id="Phobius"/>
    </source>
</evidence>
<evidence type="ECO:0000256" key="2">
    <source>
        <dbReference type="ARBA" id="ARBA00022475"/>
    </source>
</evidence>
<keyword evidence="5 6" id="KW-0472">Membrane</keyword>
<dbReference type="Proteomes" id="UP001524473">
    <property type="component" value="Unassembled WGS sequence"/>
</dbReference>
<dbReference type="Pfam" id="PF10035">
    <property type="entry name" value="DUF2179"/>
    <property type="match status" value="1"/>
</dbReference>
<dbReference type="RefSeq" id="WP_066862497.1">
    <property type="nucleotide sequence ID" value="NZ_CABKVV010000013.1"/>
</dbReference>
<dbReference type="PANTHER" id="PTHR33545">
    <property type="entry name" value="UPF0750 MEMBRANE PROTEIN YITT-RELATED"/>
    <property type="match status" value="1"/>
</dbReference>
<organism evidence="9 10">
    <name type="scientific">Neglectibacter timonensis</name>
    <dbReference type="NCBI Taxonomy" id="1776382"/>
    <lineage>
        <taxon>Bacteria</taxon>
        <taxon>Bacillati</taxon>
        <taxon>Bacillota</taxon>
        <taxon>Clostridia</taxon>
        <taxon>Eubacteriales</taxon>
        <taxon>Oscillospiraceae</taxon>
        <taxon>Neglectibacter</taxon>
    </lineage>
</organism>
<dbReference type="Pfam" id="PF02588">
    <property type="entry name" value="YitT_membrane"/>
    <property type="match status" value="1"/>
</dbReference>
<evidence type="ECO:0000313" key="9">
    <source>
        <dbReference type="EMBL" id="MCQ4840483.1"/>
    </source>
</evidence>
<feature type="transmembrane region" description="Helical" evidence="6">
    <location>
        <begin position="49"/>
        <end position="73"/>
    </location>
</feature>
<dbReference type="InterPro" id="IPR015867">
    <property type="entry name" value="N-reg_PII/ATP_PRibTrfase_C"/>
</dbReference>